<evidence type="ECO:0000313" key="3">
    <source>
        <dbReference type="EMBL" id="QJH95101.1"/>
    </source>
</evidence>
<dbReference type="AlphaFoldDB" id="A0A6H1ZCR2"/>
<evidence type="ECO:0000256" key="1">
    <source>
        <dbReference type="SAM" id="Phobius"/>
    </source>
</evidence>
<sequence>MDIPKSLIGVGSVAVLGAGMLLAVTLTKEPMIGAELEIVELVKPVTVETSIKVLDKDKKLVTPTAKQYEELKAKRRSNIDSNGHFVGTWQELQEYIQLVNEGAKSKDEQPINGEYNKPFFEKTNEQLTPIEGTLTIKETK</sequence>
<dbReference type="EMBL" id="MT143985">
    <property type="protein sequence ID" value="QJA45055.1"/>
    <property type="molecule type" value="Genomic_DNA"/>
</dbReference>
<name>A0A6H1ZCR2_9ZZZZ</name>
<gene>
    <name evidence="2" type="ORF">TM448A00172_0014</name>
    <name evidence="3" type="ORF">TM448B00344_0047</name>
</gene>
<protein>
    <submittedName>
        <fullName evidence="2">Uncharacterized protein</fullName>
    </submittedName>
</protein>
<accession>A0A6H1ZCR2</accession>
<feature type="transmembrane region" description="Helical" evidence="1">
    <location>
        <begin position="6"/>
        <end position="26"/>
    </location>
</feature>
<keyword evidence="1" id="KW-1133">Transmembrane helix</keyword>
<dbReference type="EMBL" id="MT144612">
    <property type="protein sequence ID" value="QJH95101.1"/>
    <property type="molecule type" value="Genomic_DNA"/>
</dbReference>
<keyword evidence="1" id="KW-0812">Transmembrane</keyword>
<proteinExistence type="predicted"/>
<evidence type="ECO:0000313" key="2">
    <source>
        <dbReference type="EMBL" id="QJA45055.1"/>
    </source>
</evidence>
<organism evidence="2">
    <name type="scientific">viral metagenome</name>
    <dbReference type="NCBI Taxonomy" id="1070528"/>
    <lineage>
        <taxon>unclassified sequences</taxon>
        <taxon>metagenomes</taxon>
        <taxon>organismal metagenomes</taxon>
    </lineage>
</organism>
<keyword evidence="1" id="KW-0472">Membrane</keyword>
<reference evidence="2" key="1">
    <citation type="submission" date="2020-03" db="EMBL/GenBank/DDBJ databases">
        <title>The deep terrestrial virosphere.</title>
        <authorList>
            <person name="Holmfeldt K."/>
            <person name="Nilsson E."/>
            <person name="Simone D."/>
            <person name="Lopez-Fernandez M."/>
            <person name="Wu X."/>
            <person name="de Brujin I."/>
            <person name="Lundin D."/>
            <person name="Andersson A."/>
            <person name="Bertilsson S."/>
            <person name="Dopson M."/>
        </authorList>
    </citation>
    <scope>NUCLEOTIDE SEQUENCE</scope>
    <source>
        <strain evidence="2">TM448A00172</strain>
        <strain evidence="3">TM448B00344</strain>
    </source>
</reference>